<accession>A0A1H1PW73</accession>
<dbReference type="PANTHER" id="PTHR37017:SF11">
    <property type="entry name" value="ESTERASE_LIPASE_THIOESTERASE DOMAIN-CONTAINING PROTEIN"/>
    <property type="match status" value="1"/>
</dbReference>
<keyword evidence="2" id="KW-0378">Hydrolase</keyword>
<dbReference type="GO" id="GO:0016787">
    <property type="term" value="F:hydrolase activity"/>
    <property type="evidence" value="ECO:0007669"/>
    <property type="project" value="UniProtKB-KW"/>
</dbReference>
<evidence type="ECO:0000259" key="1">
    <source>
        <dbReference type="Pfam" id="PF12697"/>
    </source>
</evidence>
<dbReference type="Gene3D" id="3.40.50.1820">
    <property type="entry name" value="alpha/beta hydrolase"/>
    <property type="match status" value="1"/>
</dbReference>
<proteinExistence type="predicted"/>
<dbReference type="InterPro" id="IPR029058">
    <property type="entry name" value="AB_hydrolase_fold"/>
</dbReference>
<dbReference type="InterPro" id="IPR052897">
    <property type="entry name" value="Sec-Metab_Biosynth_Hydrolase"/>
</dbReference>
<dbReference type="PRINTS" id="PR00111">
    <property type="entry name" value="ABHYDROLASE"/>
</dbReference>
<dbReference type="AlphaFoldDB" id="A0A1H1PW73"/>
<sequence length="250" mass="26805">MTTFLLIHGAWHTGRAWDRVTPLLEAAGHRVFAPTLTGYGDTAHLLSPEIGLDTHIDDVLGVIEANDLHDVVLVGHSYAGMVVSGVVDRLPERIARVVFLDAMVPEDGQSAVDVLPVTQQMIDAAVDGWRVPPMPQQPPPRGLFGVTDPVDVAWLRSMLSDQPVRCLQQPVRLNNPAARTVPRSHIHCTAGRPDGVGRAAVPDGERVWELQTGHDCMITQPAELAAVLVEIALLGSADGATVCVVSARNS</sequence>
<organism evidence="2 3">
    <name type="scientific">Microlunatus soli</name>
    <dbReference type="NCBI Taxonomy" id="630515"/>
    <lineage>
        <taxon>Bacteria</taxon>
        <taxon>Bacillati</taxon>
        <taxon>Actinomycetota</taxon>
        <taxon>Actinomycetes</taxon>
        <taxon>Propionibacteriales</taxon>
        <taxon>Propionibacteriaceae</taxon>
        <taxon>Microlunatus</taxon>
    </lineage>
</organism>
<evidence type="ECO:0000313" key="2">
    <source>
        <dbReference type="EMBL" id="SDS15346.1"/>
    </source>
</evidence>
<dbReference type="Pfam" id="PF12697">
    <property type="entry name" value="Abhydrolase_6"/>
    <property type="match status" value="1"/>
</dbReference>
<evidence type="ECO:0000313" key="3">
    <source>
        <dbReference type="Proteomes" id="UP000199103"/>
    </source>
</evidence>
<dbReference type="InterPro" id="IPR000073">
    <property type="entry name" value="AB_hydrolase_1"/>
</dbReference>
<protein>
    <submittedName>
        <fullName evidence="2">Alpha/beta hydrolase family protein</fullName>
    </submittedName>
</protein>
<gene>
    <name evidence="2" type="ORF">SAMN04489812_1045</name>
</gene>
<keyword evidence="3" id="KW-1185">Reference proteome</keyword>
<feature type="domain" description="AB hydrolase-1" evidence="1">
    <location>
        <begin position="4"/>
        <end position="227"/>
    </location>
</feature>
<dbReference type="OrthoDB" id="9773549at2"/>
<dbReference type="PANTHER" id="PTHR37017">
    <property type="entry name" value="AB HYDROLASE-1 DOMAIN-CONTAINING PROTEIN-RELATED"/>
    <property type="match status" value="1"/>
</dbReference>
<dbReference type="RefSeq" id="WP_091520942.1">
    <property type="nucleotide sequence ID" value="NZ_LT629772.1"/>
</dbReference>
<dbReference type="Proteomes" id="UP000199103">
    <property type="component" value="Chromosome I"/>
</dbReference>
<name>A0A1H1PW73_9ACTN</name>
<dbReference type="STRING" id="630515.SAMN04489812_1045"/>
<dbReference type="SUPFAM" id="SSF53474">
    <property type="entry name" value="alpha/beta-Hydrolases"/>
    <property type="match status" value="1"/>
</dbReference>
<reference evidence="2 3" key="1">
    <citation type="submission" date="2016-10" db="EMBL/GenBank/DDBJ databases">
        <authorList>
            <person name="de Groot N.N."/>
        </authorList>
    </citation>
    <scope>NUCLEOTIDE SEQUENCE [LARGE SCALE GENOMIC DNA]</scope>
    <source>
        <strain evidence="2 3">DSM 21800</strain>
    </source>
</reference>
<dbReference type="EMBL" id="LT629772">
    <property type="protein sequence ID" value="SDS15346.1"/>
    <property type="molecule type" value="Genomic_DNA"/>
</dbReference>